<dbReference type="Gene3D" id="1.10.260.40">
    <property type="entry name" value="lambda repressor-like DNA-binding domains"/>
    <property type="match status" value="1"/>
</dbReference>
<feature type="domain" description="HTH lacI-type" evidence="4">
    <location>
        <begin position="6"/>
        <end position="60"/>
    </location>
</feature>
<dbReference type="SUPFAM" id="SSF47413">
    <property type="entry name" value="lambda repressor-like DNA-binding domains"/>
    <property type="match status" value="1"/>
</dbReference>
<name>A0A1N6IIC4_9RHOB</name>
<dbReference type="Pfam" id="PF00356">
    <property type="entry name" value="LacI"/>
    <property type="match status" value="1"/>
</dbReference>
<dbReference type="PANTHER" id="PTHR30146:SF33">
    <property type="entry name" value="TRANSCRIPTIONAL REGULATOR"/>
    <property type="match status" value="1"/>
</dbReference>
<keyword evidence="2" id="KW-0238">DNA-binding</keyword>
<dbReference type="PROSITE" id="PS00356">
    <property type="entry name" value="HTH_LACI_1"/>
    <property type="match status" value="1"/>
</dbReference>
<dbReference type="GO" id="GO:0003700">
    <property type="term" value="F:DNA-binding transcription factor activity"/>
    <property type="evidence" value="ECO:0007669"/>
    <property type="project" value="TreeGrafter"/>
</dbReference>
<keyword evidence="3" id="KW-0804">Transcription</keyword>
<dbReference type="InterPro" id="IPR000843">
    <property type="entry name" value="HTH_LacI"/>
</dbReference>
<protein>
    <submittedName>
        <fullName evidence="5">Transcriptional regulator, LacI family</fullName>
    </submittedName>
</protein>
<dbReference type="Proteomes" id="UP000184932">
    <property type="component" value="Unassembled WGS sequence"/>
</dbReference>
<dbReference type="CDD" id="cd01575">
    <property type="entry name" value="PBP1_GntR"/>
    <property type="match status" value="1"/>
</dbReference>
<organism evidence="5 6">
    <name type="scientific">Vannielia litorea</name>
    <dbReference type="NCBI Taxonomy" id="1217970"/>
    <lineage>
        <taxon>Bacteria</taxon>
        <taxon>Pseudomonadati</taxon>
        <taxon>Pseudomonadota</taxon>
        <taxon>Alphaproteobacteria</taxon>
        <taxon>Rhodobacterales</taxon>
        <taxon>Paracoccaceae</taxon>
        <taxon>Vannielia</taxon>
    </lineage>
</organism>
<evidence type="ECO:0000256" key="3">
    <source>
        <dbReference type="ARBA" id="ARBA00023163"/>
    </source>
</evidence>
<dbReference type="AlphaFoldDB" id="A0A1N6IIC4"/>
<dbReference type="GO" id="GO:0000976">
    <property type="term" value="F:transcription cis-regulatory region binding"/>
    <property type="evidence" value="ECO:0007669"/>
    <property type="project" value="TreeGrafter"/>
</dbReference>
<evidence type="ECO:0000256" key="2">
    <source>
        <dbReference type="ARBA" id="ARBA00023125"/>
    </source>
</evidence>
<reference evidence="6" key="1">
    <citation type="submission" date="2016-11" db="EMBL/GenBank/DDBJ databases">
        <authorList>
            <person name="Varghese N."/>
            <person name="Submissions S."/>
        </authorList>
    </citation>
    <scope>NUCLEOTIDE SEQUENCE [LARGE SCALE GENOMIC DNA]</scope>
    <source>
        <strain evidence="6">DSM 29440</strain>
    </source>
</reference>
<keyword evidence="6" id="KW-1185">Reference proteome</keyword>
<dbReference type="SUPFAM" id="SSF53822">
    <property type="entry name" value="Periplasmic binding protein-like I"/>
    <property type="match status" value="1"/>
</dbReference>
<dbReference type="STRING" id="1217970.SAMN05444002_3930"/>
<dbReference type="InterPro" id="IPR046335">
    <property type="entry name" value="LacI/GalR-like_sensor"/>
</dbReference>
<dbReference type="OrthoDB" id="7170131at2"/>
<keyword evidence="1" id="KW-0805">Transcription regulation</keyword>
<dbReference type="InterPro" id="IPR010982">
    <property type="entry name" value="Lambda_DNA-bd_dom_sf"/>
</dbReference>
<proteinExistence type="predicted"/>
<dbReference type="SMART" id="SM00354">
    <property type="entry name" value="HTH_LACI"/>
    <property type="match status" value="1"/>
</dbReference>
<sequence length="334" mass="35090">MQKKWVTMGDVARAAGVGKITVSRALSTPAKVSPETREKVAAAVAELGYVRDDTAGALSSQRSRVVGAVVSSLDQATFASTIRGLSEGLAEGGLNLLLGTTQYEPETEAALVSTLMGRRPDALILTSSEHTPETRSLLTRAGLPVLELWELPEQPIFAAVGFSNRAAARAVTEHLVETGRRAIAFLTTDRPHDTRAHMRAEGYGEALPGHAPRILRLPPRPEATGPDYGAEGLARIMEAWPETDAVVCVSDALAIGAFCEAGRRGLAVPDRLAITGFGDVPEVGASGIGLTTIRIDGHAIGREAARLTLAATSGAALLERRIDMGFSLALRASS</sequence>
<dbReference type="PROSITE" id="PS50932">
    <property type="entry name" value="HTH_LACI_2"/>
    <property type="match status" value="1"/>
</dbReference>
<dbReference type="InterPro" id="IPR028082">
    <property type="entry name" value="Peripla_BP_I"/>
</dbReference>
<evidence type="ECO:0000259" key="4">
    <source>
        <dbReference type="PROSITE" id="PS50932"/>
    </source>
</evidence>
<accession>A0A1N6IIC4</accession>
<evidence type="ECO:0000313" key="6">
    <source>
        <dbReference type="Proteomes" id="UP000184932"/>
    </source>
</evidence>
<dbReference type="PANTHER" id="PTHR30146">
    <property type="entry name" value="LACI-RELATED TRANSCRIPTIONAL REPRESSOR"/>
    <property type="match status" value="1"/>
</dbReference>
<dbReference type="Gene3D" id="3.40.50.2300">
    <property type="match status" value="2"/>
</dbReference>
<gene>
    <name evidence="5" type="ORF">SAMN05444002_3930</name>
</gene>
<dbReference type="Pfam" id="PF13377">
    <property type="entry name" value="Peripla_BP_3"/>
    <property type="match status" value="1"/>
</dbReference>
<evidence type="ECO:0000313" key="5">
    <source>
        <dbReference type="EMBL" id="SIO31741.1"/>
    </source>
</evidence>
<dbReference type="CDD" id="cd01392">
    <property type="entry name" value="HTH_LacI"/>
    <property type="match status" value="1"/>
</dbReference>
<evidence type="ECO:0000256" key="1">
    <source>
        <dbReference type="ARBA" id="ARBA00023015"/>
    </source>
</evidence>
<dbReference type="RefSeq" id="WP_084193211.1">
    <property type="nucleotide sequence ID" value="NZ_FSRL01000002.1"/>
</dbReference>
<dbReference type="EMBL" id="FSRL01000002">
    <property type="protein sequence ID" value="SIO31741.1"/>
    <property type="molecule type" value="Genomic_DNA"/>
</dbReference>